<feature type="domain" description="Glutamine amidotransferase type-2" evidence="12">
    <location>
        <begin position="2"/>
        <end position="210"/>
    </location>
</feature>
<keyword evidence="6 9" id="KW-0061">Asparagine biosynthesis</keyword>
<dbReference type="SUPFAM" id="SSF56235">
    <property type="entry name" value="N-terminal nucleophile aminohydrolases (Ntn hydrolases)"/>
    <property type="match status" value="1"/>
</dbReference>
<gene>
    <name evidence="13" type="primary">asnB</name>
    <name evidence="13" type="ORF">JF922_15095</name>
</gene>
<dbReference type="EC" id="6.3.5.4" evidence="3"/>
<evidence type="ECO:0000256" key="5">
    <source>
        <dbReference type="ARBA" id="ARBA00022840"/>
    </source>
</evidence>
<dbReference type="NCBIfam" id="TIGR01536">
    <property type="entry name" value="asn_synth_AEB"/>
    <property type="match status" value="1"/>
</dbReference>
<dbReference type="Pfam" id="PF13537">
    <property type="entry name" value="GATase_7"/>
    <property type="match status" value="1"/>
</dbReference>
<evidence type="ECO:0000256" key="1">
    <source>
        <dbReference type="ARBA" id="ARBA00005187"/>
    </source>
</evidence>
<proteinExistence type="inferred from homology"/>
<dbReference type="SUPFAM" id="SSF52402">
    <property type="entry name" value="Adenine nucleotide alpha hydrolases-like"/>
    <property type="match status" value="1"/>
</dbReference>
<keyword evidence="14" id="KW-1185">Reference proteome</keyword>
<feature type="active site" description="For GATase activity" evidence="9">
    <location>
        <position position="2"/>
    </location>
</feature>
<dbReference type="RefSeq" id="WP_338202882.1">
    <property type="nucleotide sequence ID" value="NZ_JAEKNR010000150.1"/>
</dbReference>
<keyword evidence="7 9" id="KW-0315">Glutamine amidotransferase</keyword>
<evidence type="ECO:0000256" key="4">
    <source>
        <dbReference type="ARBA" id="ARBA00022741"/>
    </source>
</evidence>
<dbReference type="InterPro" id="IPR017932">
    <property type="entry name" value="GATase_2_dom"/>
</dbReference>
<dbReference type="InterPro" id="IPR051786">
    <property type="entry name" value="ASN_synthetase/amidase"/>
</dbReference>
<dbReference type="PIRSF" id="PIRSF001589">
    <property type="entry name" value="Asn_synthetase_glu-h"/>
    <property type="match status" value="1"/>
</dbReference>
<protein>
    <recommendedName>
        <fullName evidence="3">asparagine synthase (glutamine-hydrolyzing)</fullName>
        <ecNumber evidence="3">6.3.5.4</ecNumber>
    </recommendedName>
</protein>
<feature type="binding site" evidence="10">
    <location>
        <position position="285"/>
    </location>
    <ligand>
        <name>ATP</name>
        <dbReference type="ChEBI" id="CHEBI:30616"/>
    </ligand>
</feature>
<dbReference type="EMBL" id="JAEKNR010000150">
    <property type="protein sequence ID" value="MBJ7599389.1"/>
    <property type="molecule type" value="Genomic_DNA"/>
</dbReference>
<keyword evidence="9" id="KW-0028">Amino-acid biosynthesis</keyword>
<dbReference type="Gene3D" id="3.60.20.10">
    <property type="entry name" value="Glutamine Phosphoribosylpyrophosphate, subunit 1, domain 1"/>
    <property type="match status" value="1"/>
</dbReference>
<evidence type="ECO:0000256" key="11">
    <source>
        <dbReference type="PIRSR" id="PIRSR001589-3"/>
    </source>
</evidence>
<comment type="caution">
    <text evidence="13">The sequence shown here is derived from an EMBL/GenBank/DDBJ whole genome shotgun (WGS) entry which is preliminary data.</text>
</comment>
<dbReference type="Proteomes" id="UP000612893">
    <property type="component" value="Unassembled WGS sequence"/>
</dbReference>
<evidence type="ECO:0000313" key="13">
    <source>
        <dbReference type="EMBL" id="MBJ7599389.1"/>
    </source>
</evidence>
<dbReference type="Pfam" id="PF00733">
    <property type="entry name" value="Asn_synthase"/>
    <property type="match status" value="1"/>
</dbReference>
<reference evidence="13" key="1">
    <citation type="submission" date="2020-10" db="EMBL/GenBank/DDBJ databases">
        <title>Ca. Dormibacterota MAGs.</title>
        <authorList>
            <person name="Montgomery K."/>
        </authorList>
    </citation>
    <scope>NUCLEOTIDE SEQUENCE [LARGE SCALE GENOMIC DNA]</scope>
    <source>
        <strain evidence="13">SC8812_S17_10</strain>
    </source>
</reference>
<comment type="pathway">
    <text evidence="1">Amino-acid biosynthesis; L-asparagine biosynthesis; L-asparagine from L-aspartate (L-Gln route): step 1/1.</text>
</comment>
<dbReference type="GO" id="GO:0005829">
    <property type="term" value="C:cytosol"/>
    <property type="evidence" value="ECO:0007669"/>
    <property type="project" value="TreeGrafter"/>
</dbReference>
<evidence type="ECO:0000256" key="7">
    <source>
        <dbReference type="ARBA" id="ARBA00022962"/>
    </source>
</evidence>
<comment type="catalytic activity">
    <reaction evidence="8">
        <text>L-aspartate + L-glutamine + ATP + H2O = L-asparagine + L-glutamate + AMP + diphosphate + H(+)</text>
        <dbReference type="Rhea" id="RHEA:12228"/>
        <dbReference type="ChEBI" id="CHEBI:15377"/>
        <dbReference type="ChEBI" id="CHEBI:15378"/>
        <dbReference type="ChEBI" id="CHEBI:29985"/>
        <dbReference type="ChEBI" id="CHEBI:29991"/>
        <dbReference type="ChEBI" id="CHEBI:30616"/>
        <dbReference type="ChEBI" id="CHEBI:33019"/>
        <dbReference type="ChEBI" id="CHEBI:58048"/>
        <dbReference type="ChEBI" id="CHEBI:58359"/>
        <dbReference type="ChEBI" id="CHEBI:456215"/>
        <dbReference type="EC" id="6.3.5.4"/>
    </reaction>
</comment>
<feature type="site" description="Important for beta-aspartyl-AMP intermediate formation" evidence="11">
    <location>
        <position position="359"/>
    </location>
</feature>
<accession>A0A934NA48</accession>
<dbReference type="PROSITE" id="PS51278">
    <property type="entry name" value="GATASE_TYPE_2"/>
    <property type="match status" value="1"/>
</dbReference>
<evidence type="ECO:0000256" key="3">
    <source>
        <dbReference type="ARBA" id="ARBA00012737"/>
    </source>
</evidence>
<dbReference type="CDD" id="cd00712">
    <property type="entry name" value="AsnB"/>
    <property type="match status" value="1"/>
</dbReference>
<dbReference type="InterPro" id="IPR014729">
    <property type="entry name" value="Rossmann-like_a/b/a_fold"/>
</dbReference>
<evidence type="ECO:0000256" key="6">
    <source>
        <dbReference type="ARBA" id="ARBA00022888"/>
    </source>
</evidence>
<dbReference type="InterPro" id="IPR001962">
    <property type="entry name" value="Asn_synthase"/>
</dbReference>
<dbReference type="InterPro" id="IPR033738">
    <property type="entry name" value="AsnB_N"/>
</dbReference>
<dbReference type="Gene3D" id="3.40.50.620">
    <property type="entry name" value="HUPs"/>
    <property type="match status" value="1"/>
</dbReference>
<evidence type="ECO:0000256" key="8">
    <source>
        <dbReference type="ARBA" id="ARBA00048741"/>
    </source>
</evidence>
<name>A0A934NA48_9BACT</name>
<dbReference type="GO" id="GO:0004066">
    <property type="term" value="F:asparagine synthase (glutamine-hydrolyzing) activity"/>
    <property type="evidence" value="ECO:0007669"/>
    <property type="project" value="UniProtKB-EC"/>
</dbReference>
<dbReference type="GO" id="GO:0005524">
    <property type="term" value="F:ATP binding"/>
    <property type="evidence" value="ECO:0007669"/>
    <property type="project" value="UniProtKB-KW"/>
</dbReference>
<dbReference type="InterPro" id="IPR029055">
    <property type="entry name" value="Ntn_hydrolases_N"/>
</dbReference>
<keyword evidence="4 10" id="KW-0547">Nucleotide-binding</keyword>
<comment type="similarity">
    <text evidence="2">Belongs to the asparagine synthetase family.</text>
</comment>
<evidence type="ECO:0000313" key="14">
    <source>
        <dbReference type="Proteomes" id="UP000612893"/>
    </source>
</evidence>
<dbReference type="PANTHER" id="PTHR43284">
    <property type="entry name" value="ASPARAGINE SYNTHETASE (GLUTAMINE-HYDROLYZING)"/>
    <property type="match status" value="1"/>
</dbReference>
<evidence type="ECO:0000256" key="9">
    <source>
        <dbReference type="PIRSR" id="PIRSR001589-1"/>
    </source>
</evidence>
<dbReference type="InterPro" id="IPR006426">
    <property type="entry name" value="Asn_synth_AEB"/>
</dbReference>
<evidence type="ECO:0000256" key="2">
    <source>
        <dbReference type="ARBA" id="ARBA00005752"/>
    </source>
</evidence>
<feature type="binding site" evidence="10">
    <location>
        <position position="96"/>
    </location>
    <ligand>
        <name>L-glutamine</name>
        <dbReference type="ChEBI" id="CHEBI:58359"/>
    </ligand>
</feature>
<dbReference type="GO" id="GO:0006529">
    <property type="term" value="P:asparagine biosynthetic process"/>
    <property type="evidence" value="ECO:0007669"/>
    <property type="project" value="UniProtKB-KW"/>
</dbReference>
<sequence length="654" mass="72414">MCGIAGVVGARTDPEALRRMGLAISHRGPDESRQWVDGDVGFAFQRLSIIDVAGGHQPIFNEDGSVALMLNGEIYNHRDLRRGLEERGHVFSTNCDVEVVLHLWEEVGEGCLERLRGMFALAIWDSRSRSLFLARDRVGKKPLYYRRMAGGGLLFASEIKAILQHPEVPRVPDRAAIDQFMVLGHVPSGMSAFKGVERLQPAHWLLWRDGWVEGGRYWELDYTRKLAASPGELHEEITRLLRRAVSIRLESEVPLGAFLSGGVDSSAVVAFAAEALTQPLKTFSIGFETAAFDESAYARLVAARFGTDHHELVVKEASPELIDDIVWHYDQPFGDSSAIPTFQLAQLTSPHVTVVLNGDGGDESFAGYRRYELAGFAGYFALPAPLRELVGAAAGPLAQALRRGRRVAPLLGCDGLHAYFMLLTHLAPGDRRALYTPELLERLRGSSYPPLRVMESHGHRSLLDAYQEADVNSYLPDDLLIKMDVATMAHSLEARSPLLDQELMEFLASVPASEKMPGGSPKALFKSVLRGFLPAQVLDRRKMGFGVPLGQWLRTSLKDQLVDILLGTTARQRGYFRPTRVEAMVRTHLAGDNLYQHQLWDMLMLELWHRVYIDSKPVPSFDAAASSRYLVGATEVRAGVGRGEDLIRSASAEA</sequence>
<keyword evidence="5 10" id="KW-0067">ATP-binding</keyword>
<dbReference type="AlphaFoldDB" id="A0A934NA48"/>
<keyword evidence="13" id="KW-0436">Ligase</keyword>
<evidence type="ECO:0000256" key="10">
    <source>
        <dbReference type="PIRSR" id="PIRSR001589-2"/>
    </source>
</evidence>
<dbReference type="PANTHER" id="PTHR43284:SF1">
    <property type="entry name" value="ASPARAGINE SYNTHETASE"/>
    <property type="match status" value="1"/>
</dbReference>
<organism evidence="13 14">
    <name type="scientific">Candidatus Nephthysia bennettiae</name>
    <dbReference type="NCBI Taxonomy" id="3127016"/>
    <lineage>
        <taxon>Bacteria</taxon>
        <taxon>Bacillati</taxon>
        <taxon>Candidatus Dormiibacterota</taxon>
        <taxon>Candidatus Dormibacteria</taxon>
        <taxon>Candidatus Dormibacterales</taxon>
        <taxon>Candidatus Dormibacteraceae</taxon>
        <taxon>Candidatus Nephthysia</taxon>
    </lineage>
</organism>
<evidence type="ECO:0000259" key="12">
    <source>
        <dbReference type="PROSITE" id="PS51278"/>
    </source>
</evidence>
<dbReference type="CDD" id="cd01991">
    <property type="entry name" value="Asn_synthase_B_C"/>
    <property type="match status" value="1"/>
</dbReference>